<comment type="caution">
    <text evidence="1">The sequence shown here is derived from an EMBL/GenBank/DDBJ whole genome shotgun (WGS) entry which is preliminary data.</text>
</comment>
<protein>
    <recommendedName>
        <fullName evidence="3">MBG domain-containing protein</fullName>
    </recommendedName>
</protein>
<proteinExistence type="predicted"/>
<gene>
    <name evidence="1" type="ORF">IAA84_13790</name>
</gene>
<reference evidence="1" key="2">
    <citation type="journal article" date="2021" name="PeerJ">
        <title>Extensive microbial diversity within the chicken gut microbiome revealed by metagenomics and culture.</title>
        <authorList>
            <person name="Gilroy R."/>
            <person name="Ravi A."/>
            <person name="Getino M."/>
            <person name="Pursley I."/>
            <person name="Horton D.L."/>
            <person name="Alikhan N.F."/>
            <person name="Baker D."/>
            <person name="Gharbi K."/>
            <person name="Hall N."/>
            <person name="Watson M."/>
            <person name="Adriaenssens E.M."/>
            <person name="Foster-Nyarko E."/>
            <person name="Jarju S."/>
            <person name="Secka A."/>
            <person name="Antonio M."/>
            <person name="Oren A."/>
            <person name="Chaudhuri R.R."/>
            <person name="La Ragione R."/>
            <person name="Hildebrand F."/>
            <person name="Pallen M.J."/>
        </authorList>
    </citation>
    <scope>NUCLEOTIDE SEQUENCE</scope>
    <source>
        <strain evidence="1">13766</strain>
    </source>
</reference>
<sequence>MLTEGEGEEHSWENITGTTLTAGNYTIIARTQATALYEAEEFTATFTVVKAAAPAIHWPTAQGITYGQALSAATLSATTDAYGTFAWEQPDAILNAGFSTLPV</sequence>
<dbReference type="AlphaFoldDB" id="A0A9D1K6Z5"/>
<reference evidence="1" key="1">
    <citation type="submission" date="2020-10" db="EMBL/GenBank/DDBJ databases">
        <authorList>
            <person name="Gilroy R."/>
        </authorList>
    </citation>
    <scope>NUCLEOTIDE SEQUENCE</scope>
    <source>
        <strain evidence="1">13766</strain>
    </source>
</reference>
<dbReference type="EMBL" id="DVJN01000268">
    <property type="protein sequence ID" value="HIS94079.1"/>
    <property type="molecule type" value="Genomic_DNA"/>
</dbReference>
<organism evidence="1 2">
    <name type="scientific">Candidatus Alectryocaccomicrobium excrementavium</name>
    <dbReference type="NCBI Taxonomy" id="2840668"/>
    <lineage>
        <taxon>Bacteria</taxon>
        <taxon>Bacillati</taxon>
        <taxon>Bacillota</taxon>
        <taxon>Clostridia</taxon>
        <taxon>Candidatus Alectryocaccomicrobium</taxon>
    </lineage>
</organism>
<dbReference type="Proteomes" id="UP000824140">
    <property type="component" value="Unassembled WGS sequence"/>
</dbReference>
<evidence type="ECO:0000313" key="2">
    <source>
        <dbReference type="Proteomes" id="UP000824140"/>
    </source>
</evidence>
<name>A0A9D1K6Z5_9FIRM</name>
<evidence type="ECO:0008006" key="3">
    <source>
        <dbReference type="Google" id="ProtNLM"/>
    </source>
</evidence>
<accession>A0A9D1K6Z5</accession>
<evidence type="ECO:0000313" key="1">
    <source>
        <dbReference type="EMBL" id="HIS94079.1"/>
    </source>
</evidence>